<feature type="region of interest" description="Disordered" evidence="4">
    <location>
        <begin position="81"/>
        <end position="198"/>
    </location>
</feature>
<dbReference type="SUPFAM" id="SSF47095">
    <property type="entry name" value="HMG-box"/>
    <property type="match status" value="1"/>
</dbReference>
<keyword evidence="7" id="KW-1185">Reference proteome</keyword>
<feature type="domain" description="HMG box" evidence="5">
    <location>
        <begin position="16"/>
        <end position="84"/>
    </location>
</feature>
<evidence type="ECO:0000259" key="5">
    <source>
        <dbReference type="PROSITE" id="PS50118"/>
    </source>
</evidence>
<evidence type="ECO:0000256" key="4">
    <source>
        <dbReference type="SAM" id="MobiDB-lite"/>
    </source>
</evidence>
<dbReference type="EMBL" id="MU806031">
    <property type="protein sequence ID" value="KAJ3841683.1"/>
    <property type="molecule type" value="Genomic_DNA"/>
</dbReference>
<dbReference type="Proteomes" id="UP001163846">
    <property type="component" value="Unassembled WGS sequence"/>
</dbReference>
<dbReference type="PANTHER" id="PTHR10270">
    <property type="entry name" value="SOX TRANSCRIPTION FACTOR"/>
    <property type="match status" value="1"/>
</dbReference>
<feature type="region of interest" description="Disordered" evidence="4">
    <location>
        <begin position="398"/>
        <end position="423"/>
    </location>
</feature>
<dbReference type="Pfam" id="PF00505">
    <property type="entry name" value="HMG_box"/>
    <property type="match status" value="1"/>
</dbReference>
<comment type="caution">
    <text evidence="6">The sequence shown here is derived from an EMBL/GenBank/DDBJ whole genome shotgun (WGS) entry which is preliminary data.</text>
</comment>
<dbReference type="InterPro" id="IPR009071">
    <property type="entry name" value="HMG_box_dom"/>
</dbReference>
<feature type="DNA-binding region" description="HMG box" evidence="3">
    <location>
        <begin position="16"/>
        <end position="84"/>
    </location>
</feature>
<dbReference type="SMART" id="SM00398">
    <property type="entry name" value="HMG"/>
    <property type="match status" value="1"/>
</dbReference>
<dbReference type="GO" id="GO:0005634">
    <property type="term" value="C:nucleus"/>
    <property type="evidence" value="ECO:0007669"/>
    <property type="project" value="UniProtKB-UniRule"/>
</dbReference>
<sequence>MPKDTSPSLPPEERQPKRPPNAWILFRSDMNRALKLKYPKATQSLLSKQISDLWANAIPEVRAEYERRAEAAKVAHHMKYPNYKFNPRKKEDIAREKQARLQAKEERARRNQARHAHRAPVDQAQLPPLPSLYPTLADFGPNGPSPPVSAAGSPQDLSSREPSPAQFPPHPLMTQYPTPSSQIAPSPLDQTFSPLTASNMSLAGPSNWTGSSAQYDPSSSYQNVGESEYSALLRFDLPSSQQPIDPSLQQPMFDSSSSQEQTQNLGVALLGTGDSSIFHVNPLDDGIINGQQNLDLNIGVGDLTSIFNLSEWQFNETMDQSQSQFSENIDFAALFSSLDETSHAPQNSSYDAGNHMQSESPSYEHHPSRPPSGSYSSYFAQTPTESAGIQPSALLNTASTSSQTLDQEPAQTSSYAPPSGAVYAGNRRVGGNWSQYSFPAEEHSQSYAVPAAAQ</sequence>
<evidence type="ECO:0000256" key="1">
    <source>
        <dbReference type="ARBA" id="ARBA00023125"/>
    </source>
</evidence>
<accession>A0AA38PEY9</accession>
<dbReference type="CDD" id="cd01389">
    <property type="entry name" value="HMG-box_ROX1-like"/>
    <property type="match status" value="1"/>
</dbReference>
<keyword evidence="3" id="KW-0539">Nucleus</keyword>
<dbReference type="PROSITE" id="PS50118">
    <property type="entry name" value="HMG_BOX_2"/>
    <property type="match status" value="1"/>
</dbReference>
<dbReference type="AlphaFoldDB" id="A0AA38PEY9"/>
<proteinExistence type="predicted"/>
<evidence type="ECO:0000256" key="2">
    <source>
        <dbReference type="ARBA" id="ARBA00023163"/>
    </source>
</evidence>
<keyword evidence="2" id="KW-0804">Transcription</keyword>
<evidence type="ECO:0000313" key="7">
    <source>
        <dbReference type="Proteomes" id="UP001163846"/>
    </source>
</evidence>
<feature type="region of interest" description="Disordered" evidence="4">
    <location>
        <begin position="342"/>
        <end position="380"/>
    </location>
</feature>
<dbReference type="InterPro" id="IPR050140">
    <property type="entry name" value="SRY-related_HMG-box_TF-like"/>
</dbReference>
<dbReference type="GO" id="GO:0001228">
    <property type="term" value="F:DNA-binding transcription activator activity, RNA polymerase II-specific"/>
    <property type="evidence" value="ECO:0007669"/>
    <property type="project" value="TreeGrafter"/>
</dbReference>
<keyword evidence="1 3" id="KW-0238">DNA-binding</keyword>
<evidence type="ECO:0000313" key="6">
    <source>
        <dbReference type="EMBL" id="KAJ3841683.1"/>
    </source>
</evidence>
<feature type="compositionally biased region" description="Polar residues" evidence="4">
    <location>
        <begin position="398"/>
        <end position="416"/>
    </location>
</feature>
<dbReference type="Gene3D" id="1.10.30.10">
    <property type="entry name" value="High mobility group box domain"/>
    <property type="match status" value="1"/>
</dbReference>
<feature type="compositionally biased region" description="Polar residues" evidence="4">
    <location>
        <begin position="175"/>
        <end position="198"/>
    </location>
</feature>
<dbReference type="PANTHER" id="PTHR10270:SF161">
    <property type="entry name" value="SEX-DETERMINING REGION Y PROTEIN"/>
    <property type="match status" value="1"/>
</dbReference>
<protein>
    <recommendedName>
        <fullName evidence="5">HMG box domain-containing protein</fullName>
    </recommendedName>
</protein>
<feature type="region of interest" description="Disordered" evidence="4">
    <location>
        <begin position="1"/>
        <end position="21"/>
    </location>
</feature>
<evidence type="ECO:0000256" key="3">
    <source>
        <dbReference type="PROSITE-ProRule" id="PRU00267"/>
    </source>
</evidence>
<feature type="compositionally biased region" description="Basic and acidic residues" evidence="4">
    <location>
        <begin position="88"/>
        <end position="109"/>
    </location>
</feature>
<feature type="compositionally biased region" description="Polar residues" evidence="4">
    <location>
        <begin position="343"/>
        <end position="361"/>
    </location>
</feature>
<dbReference type="GO" id="GO:0000978">
    <property type="term" value="F:RNA polymerase II cis-regulatory region sequence-specific DNA binding"/>
    <property type="evidence" value="ECO:0007669"/>
    <property type="project" value="TreeGrafter"/>
</dbReference>
<dbReference type="InterPro" id="IPR036910">
    <property type="entry name" value="HMG_box_dom_sf"/>
</dbReference>
<name>A0AA38PEY9_9AGAR</name>
<organism evidence="6 7">
    <name type="scientific">Lentinula raphanica</name>
    <dbReference type="NCBI Taxonomy" id="153919"/>
    <lineage>
        <taxon>Eukaryota</taxon>
        <taxon>Fungi</taxon>
        <taxon>Dikarya</taxon>
        <taxon>Basidiomycota</taxon>
        <taxon>Agaricomycotina</taxon>
        <taxon>Agaricomycetes</taxon>
        <taxon>Agaricomycetidae</taxon>
        <taxon>Agaricales</taxon>
        <taxon>Marasmiineae</taxon>
        <taxon>Omphalotaceae</taxon>
        <taxon>Lentinula</taxon>
    </lineage>
</organism>
<dbReference type="GO" id="GO:0030154">
    <property type="term" value="P:cell differentiation"/>
    <property type="evidence" value="ECO:0007669"/>
    <property type="project" value="TreeGrafter"/>
</dbReference>
<reference evidence="6" key="1">
    <citation type="submission" date="2022-08" db="EMBL/GenBank/DDBJ databases">
        <authorList>
            <consortium name="DOE Joint Genome Institute"/>
            <person name="Min B."/>
            <person name="Riley R."/>
            <person name="Sierra-Patev S."/>
            <person name="Naranjo-Ortiz M."/>
            <person name="Looney B."/>
            <person name="Konkel Z."/>
            <person name="Slot J.C."/>
            <person name="Sakamoto Y."/>
            <person name="Steenwyk J.L."/>
            <person name="Rokas A."/>
            <person name="Carro J."/>
            <person name="Camarero S."/>
            <person name="Ferreira P."/>
            <person name="Molpeceres G."/>
            <person name="Ruiz-Duenas F.J."/>
            <person name="Serrano A."/>
            <person name="Henrissat B."/>
            <person name="Drula E."/>
            <person name="Hughes K.W."/>
            <person name="Mata J.L."/>
            <person name="Ishikawa N.K."/>
            <person name="Vargas-Isla R."/>
            <person name="Ushijima S."/>
            <person name="Smith C.A."/>
            <person name="Ahrendt S."/>
            <person name="Andreopoulos W."/>
            <person name="He G."/>
            <person name="Labutti K."/>
            <person name="Lipzen A."/>
            <person name="Ng V."/>
            <person name="Sandor L."/>
            <person name="Barry K."/>
            <person name="Martinez A.T."/>
            <person name="Xiao Y."/>
            <person name="Gibbons J.G."/>
            <person name="Terashima K."/>
            <person name="Hibbett D.S."/>
            <person name="Grigoriev I.V."/>
        </authorList>
    </citation>
    <scope>NUCLEOTIDE SEQUENCE</scope>
    <source>
        <strain evidence="6">TFB9207</strain>
    </source>
</reference>
<gene>
    <name evidence="6" type="ORF">F5878DRAFT_722793</name>
</gene>